<dbReference type="Proteomes" id="UP001187531">
    <property type="component" value="Unassembled WGS sequence"/>
</dbReference>
<proteinExistence type="inferred from homology"/>
<organism evidence="7 8">
    <name type="scientific">Artemia franciscana</name>
    <name type="common">Brine shrimp</name>
    <name type="synonym">Artemia sanfranciscana</name>
    <dbReference type="NCBI Taxonomy" id="6661"/>
    <lineage>
        <taxon>Eukaryota</taxon>
        <taxon>Metazoa</taxon>
        <taxon>Ecdysozoa</taxon>
        <taxon>Arthropoda</taxon>
        <taxon>Crustacea</taxon>
        <taxon>Branchiopoda</taxon>
        <taxon>Anostraca</taxon>
        <taxon>Artemiidae</taxon>
        <taxon>Artemia</taxon>
    </lineage>
</organism>
<evidence type="ECO:0000256" key="1">
    <source>
        <dbReference type="ARBA" id="ARBA00001554"/>
    </source>
</evidence>
<comment type="catalytic activity">
    <reaction evidence="1">
        <text>(4aS,6R)-4a-hydroxy-L-erythro-5,6,7,8-tetrahydrobiopterin = (6R)-L-erythro-6,7-dihydrobiopterin + H2O</text>
        <dbReference type="Rhea" id="RHEA:11920"/>
        <dbReference type="ChEBI" id="CHEBI:15377"/>
        <dbReference type="ChEBI" id="CHEBI:15642"/>
        <dbReference type="ChEBI" id="CHEBI:43120"/>
        <dbReference type="EC" id="4.2.1.96"/>
    </reaction>
</comment>
<protein>
    <recommendedName>
        <fullName evidence="3">4a-hydroxytetrahydrobiopterin dehydratase</fullName>
        <ecNumber evidence="3">4.2.1.96</ecNumber>
    </recommendedName>
    <alternativeName>
        <fullName evidence="5">4-alpha-hydroxy-tetrahydropterin dehydratase</fullName>
    </alternativeName>
    <alternativeName>
        <fullName evidence="6">Pterin carbinolamine dehydratase</fullName>
    </alternativeName>
</protein>
<dbReference type="Gene3D" id="3.30.1360.20">
    <property type="entry name" value="Transcriptional coactivator/pterin dehydratase"/>
    <property type="match status" value="1"/>
</dbReference>
<evidence type="ECO:0000256" key="5">
    <source>
        <dbReference type="ARBA" id="ARBA00030497"/>
    </source>
</evidence>
<evidence type="ECO:0000256" key="4">
    <source>
        <dbReference type="ARBA" id="ARBA00023239"/>
    </source>
</evidence>
<evidence type="ECO:0000256" key="6">
    <source>
        <dbReference type="ARBA" id="ARBA00031023"/>
    </source>
</evidence>
<dbReference type="GO" id="GO:0006729">
    <property type="term" value="P:tetrahydrobiopterin biosynthetic process"/>
    <property type="evidence" value="ECO:0007669"/>
    <property type="project" value="InterPro"/>
</dbReference>
<evidence type="ECO:0000256" key="3">
    <source>
        <dbReference type="ARBA" id="ARBA00013252"/>
    </source>
</evidence>
<comment type="similarity">
    <text evidence="2">Belongs to the pterin-4-alpha-carbinolamine dehydratase family.</text>
</comment>
<comment type="caution">
    <text evidence="7">The sequence shown here is derived from an EMBL/GenBank/DDBJ whole genome shotgun (WGS) entry which is preliminary data.</text>
</comment>
<name>A0AA88HE01_ARTSF</name>
<dbReference type="EMBL" id="JAVRJZ010000088">
    <property type="protein sequence ID" value="KAK2703567.1"/>
    <property type="molecule type" value="Genomic_DNA"/>
</dbReference>
<dbReference type="HAMAP" id="MF_00434">
    <property type="entry name" value="Pterin_4_alpha"/>
    <property type="match status" value="1"/>
</dbReference>
<dbReference type="FunFam" id="3.30.1360.20:FF:000001">
    <property type="entry name" value="Pterin-4-alpha-carbinolamine dehydratase 2"/>
    <property type="match status" value="1"/>
</dbReference>
<gene>
    <name evidence="7" type="ORF">QYM36_018029</name>
</gene>
<dbReference type="EC" id="4.2.1.96" evidence="3"/>
<dbReference type="PANTHER" id="PTHR12599:SF0">
    <property type="entry name" value="PTERIN-4-ALPHA-CARBINOLAMINE DEHYDRATASE"/>
    <property type="match status" value="1"/>
</dbReference>
<reference evidence="7" key="1">
    <citation type="submission" date="2023-07" db="EMBL/GenBank/DDBJ databases">
        <title>Chromosome-level genome assembly of Artemia franciscana.</title>
        <authorList>
            <person name="Jo E."/>
        </authorList>
    </citation>
    <scope>NUCLEOTIDE SEQUENCE</scope>
    <source>
        <tissue evidence="7">Whole body</tissue>
    </source>
</reference>
<keyword evidence="8" id="KW-1185">Reference proteome</keyword>
<dbReference type="InterPro" id="IPR036428">
    <property type="entry name" value="PCD_sf"/>
</dbReference>
<evidence type="ECO:0000313" key="7">
    <source>
        <dbReference type="EMBL" id="KAK2703567.1"/>
    </source>
</evidence>
<dbReference type="NCBIfam" id="NF002018">
    <property type="entry name" value="PRK00823.1-3"/>
    <property type="match status" value="1"/>
</dbReference>
<dbReference type="CDD" id="cd00914">
    <property type="entry name" value="PCD_DCoH_subfamily_b"/>
    <property type="match status" value="1"/>
</dbReference>
<dbReference type="AlphaFoldDB" id="A0AA88HE01"/>
<keyword evidence="4" id="KW-0456">Lyase</keyword>
<evidence type="ECO:0000313" key="8">
    <source>
        <dbReference type="Proteomes" id="UP001187531"/>
    </source>
</evidence>
<sequence>MKRVIQQQRDVPMERCVLGLLCLDDEYYTDASRGYKGIGDYKLLEKAHKEYIVHIKKGKDPVESRNEMFRSKMRMVKEIDGSDSFCEKNTTKEDRQSRGIVDIAEALWRNGHVTFCNGKQVDFVSNVTGKKVKVVTPRAEIITVRGNKIVTKGIKRKSLIEVYDFSCDFLAERLTGEDRTVKLSPVFSNGWKEVNDRDALYKEFAFKNFNQAWGFMSMVALEAEKTDHHPEWFNVYNKVNITLATHECQGISDRDVKLATFIDQVAQKFL</sequence>
<dbReference type="PANTHER" id="PTHR12599">
    <property type="entry name" value="PTERIN-4-ALPHA-CARBINOLAMINE DEHYDRATASE"/>
    <property type="match status" value="1"/>
</dbReference>
<accession>A0AA88HE01</accession>
<evidence type="ECO:0000256" key="2">
    <source>
        <dbReference type="ARBA" id="ARBA00006472"/>
    </source>
</evidence>
<dbReference type="SUPFAM" id="SSF55248">
    <property type="entry name" value="PCD-like"/>
    <property type="match status" value="1"/>
</dbReference>
<dbReference type="Pfam" id="PF01329">
    <property type="entry name" value="Pterin_4a"/>
    <property type="match status" value="1"/>
</dbReference>
<dbReference type="GO" id="GO:0008124">
    <property type="term" value="F:4-alpha-hydroxytetrahydrobiopterin dehydratase activity"/>
    <property type="evidence" value="ECO:0007669"/>
    <property type="project" value="UniProtKB-EC"/>
</dbReference>
<dbReference type="InterPro" id="IPR001533">
    <property type="entry name" value="Pterin_deHydtase"/>
</dbReference>